<organism evidence="6 7">
    <name type="scientific">Azohydromonas lata</name>
    <dbReference type="NCBI Taxonomy" id="45677"/>
    <lineage>
        <taxon>Bacteria</taxon>
        <taxon>Pseudomonadati</taxon>
        <taxon>Pseudomonadota</taxon>
        <taxon>Betaproteobacteria</taxon>
        <taxon>Burkholderiales</taxon>
        <taxon>Sphaerotilaceae</taxon>
        <taxon>Azohydromonas</taxon>
    </lineage>
</organism>
<dbReference type="PROSITE" id="PS50931">
    <property type="entry name" value="HTH_LYSR"/>
    <property type="match status" value="1"/>
</dbReference>
<evidence type="ECO:0000256" key="1">
    <source>
        <dbReference type="ARBA" id="ARBA00009437"/>
    </source>
</evidence>
<dbReference type="InterPro" id="IPR036388">
    <property type="entry name" value="WH-like_DNA-bd_sf"/>
</dbReference>
<gene>
    <name evidence="6" type="ORF">SM757_33485</name>
</gene>
<evidence type="ECO:0000256" key="3">
    <source>
        <dbReference type="ARBA" id="ARBA00023125"/>
    </source>
</evidence>
<dbReference type="EMBL" id="JAXOJX010000119">
    <property type="protein sequence ID" value="MDZ5461502.1"/>
    <property type="molecule type" value="Genomic_DNA"/>
</dbReference>
<dbReference type="Proteomes" id="UP001293718">
    <property type="component" value="Unassembled WGS sequence"/>
</dbReference>
<proteinExistence type="inferred from homology"/>
<keyword evidence="3" id="KW-0238">DNA-binding</keyword>
<feature type="domain" description="HTH lysR-type" evidence="5">
    <location>
        <begin position="6"/>
        <end position="63"/>
    </location>
</feature>
<evidence type="ECO:0000256" key="2">
    <source>
        <dbReference type="ARBA" id="ARBA00023015"/>
    </source>
</evidence>
<dbReference type="RefSeq" id="WP_322468647.1">
    <property type="nucleotide sequence ID" value="NZ_JAXOJX010000119.1"/>
</dbReference>
<dbReference type="CDD" id="cd08432">
    <property type="entry name" value="PBP2_GcdR_TrpI_HvrB_AmpR_like"/>
    <property type="match status" value="1"/>
</dbReference>
<evidence type="ECO:0000313" key="6">
    <source>
        <dbReference type="EMBL" id="MDZ5461502.1"/>
    </source>
</evidence>
<dbReference type="InterPro" id="IPR036390">
    <property type="entry name" value="WH_DNA-bd_sf"/>
</dbReference>
<dbReference type="PRINTS" id="PR00039">
    <property type="entry name" value="HTHLYSR"/>
</dbReference>
<dbReference type="Gene3D" id="1.10.10.10">
    <property type="entry name" value="Winged helix-like DNA-binding domain superfamily/Winged helix DNA-binding domain"/>
    <property type="match status" value="1"/>
</dbReference>
<accession>A0ABU5IRH4</accession>
<keyword evidence="7" id="KW-1185">Reference proteome</keyword>
<sequence>MRTSLPPLPALLAFEAVARRRSFALAATELHLTASAISHQVARLEEFLGARLFERSSRGVEMTEAGAKYLQRVSGALQALTAASDDVRQGVRNTLYVHSTPSFASLWLMPRLGHFSQAHPGVSLYLSASHQHSDFALGQVDLDIRYGVPNWPGLTVRPLFEEHILPLASPAFMERYRLREPAELLSAPLIQSTVSVVQWADWLTAQGVEQPVERFALRFDRAQLALDAAVQGLGVALESSTIAAGHLEAGRLRPLFDVGRHLAVQAHFLVYPPRHEQRHEVAQFLRWLQAQAQAPQAGPGDGTGGT</sequence>
<protein>
    <submittedName>
        <fullName evidence="6">LysR substrate-binding domain-containing protein</fullName>
    </submittedName>
</protein>
<keyword evidence="2" id="KW-0805">Transcription regulation</keyword>
<name>A0ABU5IRH4_9BURK</name>
<dbReference type="Pfam" id="PF00126">
    <property type="entry name" value="HTH_1"/>
    <property type="match status" value="1"/>
</dbReference>
<evidence type="ECO:0000313" key="7">
    <source>
        <dbReference type="Proteomes" id="UP001293718"/>
    </source>
</evidence>
<dbReference type="Pfam" id="PF03466">
    <property type="entry name" value="LysR_substrate"/>
    <property type="match status" value="1"/>
</dbReference>
<dbReference type="PANTHER" id="PTHR30537:SF79">
    <property type="entry name" value="TRANSCRIPTIONAL REGULATOR-RELATED"/>
    <property type="match status" value="1"/>
</dbReference>
<dbReference type="InterPro" id="IPR058163">
    <property type="entry name" value="LysR-type_TF_proteobact-type"/>
</dbReference>
<comment type="similarity">
    <text evidence="1">Belongs to the LysR transcriptional regulatory family.</text>
</comment>
<reference evidence="6 7" key="1">
    <citation type="submission" date="2023-11" db="EMBL/GenBank/DDBJ databases">
        <title>Draft genome of Azohydromonas lata strain H1 (DSM1123), a polyhydroxyalkanoate producer.</title>
        <authorList>
            <person name="Traversa D."/>
            <person name="D'Addabbo P."/>
            <person name="Pazzani C."/>
            <person name="Manzari C."/>
            <person name="Chiara M."/>
            <person name="Scrascia M."/>
        </authorList>
    </citation>
    <scope>NUCLEOTIDE SEQUENCE [LARGE SCALE GENOMIC DNA]</scope>
    <source>
        <strain evidence="6 7">H1</strain>
    </source>
</reference>
<dbReference type="SUPFAM" id="SSF46785">
    <property type="entry name" value="Winged helix' DNA-binding domain"/>
    <property type="match status" value="1"/>
</dbReference>
<keyword evidence="4" id="KW-0804">Transcription</keyword>
<dbReference type="PANTHER" id="PTHR30537">
    <property type="entry name" value="HTH-TYPE TRANSCRIPTIONAL REGULATOR"/>
    <property type="match status" value="1"/>
</dbReference>
<dbReference type="InterPro" id="IPR000847">
    <property type="entry name" value="LysR_HTH_N"/>
</dbReference>
<comment type="caution">
    <text evidence="6">The sequence shown here is derived from an EMBL/GenBank/DDBJ whole genome shotgun (WGS) entry which is preliminary data.</text>
</comment>
<evidence type="ECO:0000256" key="4">
    <source>
        <dbReference type="ARBA" id="ARBA00023163"/>
    </source>
</evidence>
<dbReference type="Gene3D" id="3.40.190.10">
    <property type="entry name" value="Periplasmic binding protein-like II"/>
    <property type="match status" value="2"/>
</dbReference>
<evidence type="ECO:0000259" key="5">
    <source>
        <dbReference type="PROSITE" id="PS50931"/>
    </source>
</evidence>
<dbReference type="InterPro" id="IPR005119">
    <property type="entry name" value="LysR_subst-bd"/>
</dbReference>
<dbReference type="SUPFAM" id="SSF53850">
    <property type="entry name" value="Periplasmic binding protein-like II"/>
    <property type="match status" value="1"/>
</dbReference>